<accession>A0A8J2JH23</accession>
<gene>
    <name evidence="1" type="ORF">AFUS01_LOCUS9406</name>
</gene>
<evidence type="ECO:0000313" key="2">
    <source>
        <dbReference type="Proteomes" id="UP000708208"/>
    </source>
</evidence>
<organism evidence="1 2">
    <name type="scientific">Allacma fusca</name>
    <dbReference type="NCBI Taxonomy" id="39272"/>
    <lineage>
        <taxon>Eukaryota</taxon>
        <taxon>Metazoa</taxon>
        <taxon>Ecdysozoa</taxon>
        <taxon>Arthropoda</taxon>
        <taxon>Hexapoda</taxon>
        <taxon>Collembola</taxon>
        <taxon>Symphypleona</taxon>
        <taxon>Sminthuridae</taxon>
        <taxon>Allacma</taxon>
    </lineage>
</organism>
<sequence>MTTRATTSILPLDESLLRKDHLLSIYNALKNWSPDEQRKFLEENITNVTPLLPFIEYLFSSETIHTELLYDFFKLAFISINQKAVLEKQSTKRRNRGTSLDSNNKRKSARLLILRNKIYTPKIFSPQPLPSPLRQEKEKTPVPIKRKASDLLEQNCPTQLESTSPEIQRKIRKPCPARKFANVVYQGWKKPEI</sequence>
<dbReference type="Proteomes" id="UP000708208">
    <property type="component" value="Unassembled WGS sequence"/>
</dbReference>
<dbReference type="EMBL" id="CAJVCH010067468">
    <property type="protein sequence ID" value="CAG7720118.1"/>
    <property type="molecule type" value="Genomic_DNA"/>
</dbReference>
<keyword evidence="2" id="KW-1185">Reference proteome</keyword>
<name>A0A8J2JH23_9HEXA</name>
<reference evidence="1" key="1">
    <citation type="submission" date="2021-06" db="EMBL/GenBank/DDBJ databases">
        <authorList>
            <person name="Hodson N. C."/>
            <person name="Mongue J. A."/>
            <person name="Jaron S. K."/>
        </authorList>
    </citation>
    <scope>NUCLEOTIDE SEQUENCE</scope>
</reference>
<protein>
    <submittedName>
        <fullName evidence="1">Uncharacterized protein</fullName>
    </submittedName>
</protein>
<dbReference type="AlphaFoldDB" id="A0A8J2JH23"/>
<comment type="caution">
    <text evidence="1">The sequence shown here is derived from an EMBL/GenBank/DDBJ whole genome shotgun (WGS) entry which is preliminary data.</text>
</comment>
<proteinExistence type="predicted"/>
<evidence type="ECO:0000313" key="1">
    <source>
        <dbReference type="EMBL" id="CAG7720118.1"/>
    </source>
</evidence>